<evidence type="ECO:0000313" key="1">
    <source>
        <dbReference type="EMBL" id="VAW71937.1"/>
    </source>
</evidence>
<sequence length="187" mass="20626">MNITSQNLSLNAGILLFLAPFYTDATKIARVSLASLLNEAQQVALVTVTLGTVSENITTCGIQYRASVQNFIKNTKNNESITFISRFIKHSEIQVGQQYIVFLNTLSENSGCADNTLEIAHAGYGAMRVDSPYAIDLNYAVRIPLSFVKLPNAMNPIKGTSSNLQVYESGWVDKQKFIQILTTPTRQ</sequence>
<gene>
    <name evidence="1" type="ORF">MNBD_GAMMA10-795</name>
</gene>
<accession>A0A3B0Y8S1</accession>
<protein>
    <submittedName>
        <fullName evidence="1">Uncharacterized protein</fullName>
    </submittedName>
</protein>
<name>A0A3B0Y8S1_9ZZZZ</name>
<organism evidence="1">
    <name type="scientific">hydrothermal vent metagenome</name>
    <dbReference type="NCBI Taxonomy" id="652676"/>
    <lineage>
        <taxon>unclassified sequences</taxon>
        <taxon>metagenomes</taxon>
        <taxon>ecological metagenomes</taxon>
    </lineage>
</organism>
<proteinExistence type="predicted"/>
<dbReference type="EMBL" id="UOFJ01000636">
    <property type="protein sequence ID" value="VAW71937.1"/>
    <property type="molecule type" value="Genomic_DNA"/>
</dbReference>
<dbReference type="AlphaFoldDB" id="A0A3B0Y8S1"/>
<reference evidence="1" key="1">
    <citation type="submission" date="2018-06" db="EMBL/GenBank/DDBJ databases">
        <authorList>
            <person name="Zhirakovskaya E."/>
        </authorList>
    </citation>
    <scope>NUCLEOTIDE SEQUENCE</scope>
</reference>